<keyword evidence="1" id="KW-0547">Nucleotide-binding</keyword>
<feature type="binding site" evidence="1">
    <location>
        <begin position="10"/>
        <end position="17"/>
    </location>
    <ligand>
        <name>ATP</name>
        <dbReference type="ChEBI" id="CHEBI:30616"/>
    </ligand>
</feature>
<dbReference type="EMBL" id="MAEI02000001">
    <property type="protein sequence ID" value="MEO1783125.1"/>
    <property type="molecule type" value="Genomic_DNA"/>
</dbReference>
<sequence length="376" mass="40504">MVLAVGIMSGTSLDGIDTALVEITGVLEKTRVKLVDFATKPYPKEILNQLHHALEAESVTVQQVSSLNFQLALSYAAVVKELCEQNQLTTGELAYVASHGQTLFHQPETLGDFPPSTLQLGDAGVLAQLLQCTVVSNFREADMAVGGQGAPIVPFADFYCYQGNKDRILQNIGGIGNLTWIKKGGSPADVVAFDTGPGNMVINELTRHFYDEAYDHDGKHAANGQVLPELVNHWLSLPYFAQPYPKTTGRELFGKTFVAKIIGENFEIAPDDLIASATMLTAKSITQACAQLTTEPCELIIAGGGAYNPVMMAMIRQTVDANFIVKTQEDLGFSSDAKEAIAMVILAQHTLQKIPNNVPSATGARKPVVLGRVTWA</sequence>
<dbReference type="PANTHER" id="PTHR30605">
    <property type="entry name" value="ANHYDRO-N-ACETYLMURAMIC ACID KINASE"/>
    <property type="match status" value="1"/>
</dbReference>
<organism evidence="2 3">
    <name type="scientific">Enterococcus diestrammenae</name>
    <dbReference type="NCBI Taxonomy" id="1155073"/>
    <lineage>
        <taxon>Bacteria</taxon>
        <taxon>Bacillati</taxon>
        <taxon>Bacillota</taxon>
        <taxon>Bacilli</taxon>
        <taxon>Lactobacillales</taxon>
        <taxon>Enterococcaceae</taxon>
        <taxon>Enterococcus</taxon>
    </lineage>
</organism>
<reference evidence="2 3" key="2">
    <citation type="submission" date="2024-02" db="EMBL/GenBank/DDBJ databases">
        <title>The Genome Sequence of Enterococcus diestrammenae JM9A.</title>
        <authorList>
            <person name="Earl A."/>
            <person name="Manson A."/>
            <person name="Gilmore M."/>
            <person name="Sanders J."/>
            <person name="Shea T."/>
            <person name="Howe W."/>
            <person name="Livny J."/>
            <person name="Cuomo C."/>
            <person name="Neafsey D."/>
            <person name="Birren B."/>
        </authorList>
    </citation>
    <scope>NUCLEOTIDE SEQUENCE [LARGE SCALE GENOMIC DNA]</scope>
    <source>
        <strain evidence="2 3">JM9A</strain>
    </source>
</reference>
<comment type="caution">
    <text evidence="2">The sequence shown here is derived from an EMBL/GenBank/DDBJ whole genome shotgun (WGS) entry which is preliminary data.</text>
</comment>
<dbReference type="GO" id="GO:0016301">
    <property type="term" value="F:kinase activity"/>
    <property type="evidence" value="ECO:0007669"/>
    <property type="project" value="UniProtKB-KW"/>
</dbReference>
<gene>
    <name evidence="1" type="primary">anmK</name>
    <name evidence="2" type="ORF">BAU18_002744</name>
</gene>
<dbReference type="Proteomes" id="UP001429357">
    <property type="component" value="Unassembled WGS sequence"/>
</dbReference>
<protein>
    <recommendedName>
        <fullName evidence="1">Anhydro-N-acetylmuramic acid kinase</fullName>
        <ecNumber evidence="1">2.7.1.170</ecNumber>
    </recommendedName>
    <alternativeName>
        <fullName evidence="1">AnhMurNAc kinase</fullName>
    </alternativeName>
</protein>
<dbReference type="PANTHER" id="PTHR30605:SF0">
    <property type="entry name" value="ANHYDRO-N-ACETYLMURAMIC ACID KINASE"/>
    <property type="match status" value="1"/>
</dbReference>
<comment type="pathway">
    <text evidence="1">Cell wall biogenesis; peptidoglycan recycling.</text>
</comment>
<dbReference type="NCBIfam" id="NF007142">
    <property type="entry name" value="PRK09585.2-1"/>
    <property type="match status" value="1"/>
</dbReference>
<comment type="catalytic activity">
    <reaction evidence="1">
        <text>1,6-anhydro-N-acetyl-beta-muramate + ATP + H2O = N-acetyl-D-muramate 6-phosphate + ADP + H(+)</text>
        <dbReference type="Rhea" id="RHEA:24952"/>
        <dbReference type="ChEBI" id="CHEBI:15377"/>
        <dbReference type="ChEBI" id="CHEBI:15378"/>
        <dbReference type="ChEBI" id="CHEBI:30616"/>
        <dbReference type="ChEBI" id="CHEBI:58690"/>
        <dbReference type="ChEBI" id="CHEBI:58722"/>
        <dbReference type="ChEBI" id="CHEBI:456216"/>
        <dbReference type="EC" id="2.7.1.170"/>
    </reaction>
</comment>
<dbReference type="RefSeq" id="WP_161868208.1">
    <property type="nucleotide sequence ID" value="NZ_MAEI02000001.1"/>
</dbReference>
<dbReference type="Gene3D" id="3.30.420.40">
    <property type="match status" value="2"/>
</dbReference>
<comment type="function">
    <text evidence="1">Catalyzes the specific phosphorylation of 1,6-anhydro-N-acetylmuramic acid (anhMurNAc) with the simultaneous cleavage of the 1,6-anhydro ring, generating MurNAc-6-P. Is required for the utilization of anhMurNAc either imported from the medium or derived from its own cell wall murein, and thus plays a role in cell wall recycling.</text>
</comment>
<name>A0ABV0F4X4_9ENTE</name>
<keyword evidence="1 2" id="KW-0418">Kinase</keyword>
<dbReference type="SUPFAM" id="SSF53067">
    <property type="entry name" value="Actin-like ATPase domain"/>
    <property type="match status" value="1"/>
</dbReference>
<dbReference type="InterPro" id="IPR043129">
    <property type="entry name" value="ATPase_NBD"/>
</dbReference>
<reference evidence="3" key="1">
    <citation type="submission" date="2016-06" db="EMBL/GenBank/DDBJ databases">
        <title>Four novel species of enterococci isolated from chicken manure.</title>
        <authorList>
            <person name="Van Tyne D."/>
        </authorList>
    </citation>
    <scope>NUCLEOTIDE SEQUENCE [LARGE SCALE GENOMIC DNA]</scope>
    <source>
        <strain evidence="3">JM9A</strain>
    </source>
</reference>
<dbReference type="HAMAP" id="MF_01270">
    <property type="entry name" value="AnhMurNAc_kinase"/>
    <property type="match status" value="1"/>
</dbReference>
<dbReference type="InterPro" id="IPR005338">
    <property type="entry name" value="Anhydro_N_Ac-Mur_kinase"/>
</dbReference>
<comment type="similarity">
    <text evidence="1">Belongs to the anhydro-N-acetylmuramic acid kinase family.</text>
</comment>
<accession>A0ABV0F4X4</accession>
<dbReference type="EC" id="2.7.1.170" evidence="1"/>
<keyword evidence="1" id="KW-0808">Transferase</keyword>
<dbReference type="Pfam" id="PF03702">
    <property type="entry name" value="AnmK"/>
    <property type="match status" value="1"/>
</dbReference>
<evidence type="ECO:0000313" key="3">
    <source>
        <dbReference type="Proteomes" id="UP001429357"/>
    </source>
</evidence>
<keyword evidence="3" id="KW-1185">Reference proteome</keyword>
<evidence type="ECO:0000256" key="1">
    <source>
        <dbReference type="HAMAP-Rule" id="MF_01270"/>
    </source>
</evidence>
<proteinExistence type="inferred from homology"/>
<comment type="pathway">
    <text evidence="1">Amino-sugar metabolism; 1,6-anhydro-N-acetylmuramate degradation.</text>
</comment>
<dbReference type="CDD" id="cd24050">
    <property type="entry name" value="ASKHA_NBD_ANMK"/>
    <property type="match status" value="1"/>
</dbReference>
<keyword evidence="1" id="KW-0067">ATP-binding</keyword>
<dbReference type="NCBIfam" id="NF007148">
    <property type="entry name" value="PRK09585.3-2"/>
    <property type="match status" value="1"/>
</dbReference>
<evidence type="ECO:0000313" key="2">
    <source>
        <dbReference type="EMBL" id="MEO1783125.1"/>
    </source>
</evidence>
<keyword evidence="1" id="KW-0119">Carbohydrate metabolism</keyword>